<reference evidence="1 2" key="1">
    <citation type="submission" date="2013-11" db="EMBL/GenBank/DDBJ databases">
        <title>The Genome Sequence of Phytophthora parasitica P10297.</title>
        <authorList>
            <consortium name="The Broad Institute Genomics Platform"/>
            <person name="Russ C."/>
            <person name="Tyler B."/>
            <person name="Panabieres F."/>
            <person name="Shan W."/>
            <person name="Tripathy S."/>
            <person name="Grunwald N."/>
            <person name="Machado M."/>
            <person name="Johnson C.S."/>
            <person name="Walker B."/>
            <person name="Young S.K."/>
            <person name="Zeng Q."/>
            <person name="Gargeya S."/>
            <person name="Fitzgerald M."/>
            <person name="Haas B."/>
            <person name="Abouelleil A."/>
            <person name="Allen A.W."/>
            <person name="Alvarado L."/>
            <person name="Arachchi H.M."/>
            <person name="Berlin A.M."/>
            <person name="Chapman S.B."/>
            <person name="Gainer-Dewar J."/>
            <person name="Goldberg J."/>
            <person name="Griggs A."/>
            <person name="Gujja S."/>
            <person name="Hansen M."/>
            <person name="Howarth C."/>
            <person name="Imamovic A."/>
            <person name="Ireland A."/>
            <person name="Larimer J."/>
            <person name="McCowan C."/>
            <person name="Murphy C."/>
            <person name="Pearson M."/>
            <person name="Poon T.W."/>
            <person name="Priest M."/>
            <person name="Roberts A."/>
            <person name="Saif S."/>
            <person name="Shea T."/>
            <person name="Sisk P."/>
            <person name="Sykes S."/>
            <person name="Wortman J."/>
            <person name="Nusbaum C."/>
            <person name="Birren B."/>
        </authorList>
    </citation>
    <scope>NUCLEOTIDE SEQUENCE [LARGE SCALE GENOMIC DNA]</scope>
    <source>
        <strain evidence="1 2">P10297</strain>
    </source>
</reference>
<protein>
    <recommendedName>
        <fullName evidence="3">BED-type domain-containing protein</fullName>
    </recommendedName>
</protein>
<accession>W2ZVF1</accession>
<comment type="caution">
    <text evidence="1">The sequence shown here is derived from an EMBL/GenBank/DDBJ whole genome shotgun (WGS) entry which is preliminary data.</text>
</comment>
<organism evidence="1 2">
    <name type="scientific">Phytophthora nicotianae P10297</name>
    <dbReference type="NCBI Taxonomy" id="1317064"/>
    <lineage>
        <taxon>Eukaryota</taxon>
        <taxon>Sar</taxon>
        <taxon>Stramenopiles</taxon>
        <taxon>Oomycota</taxon>
        <taxon>Peronosporomycetes</taxon>
        <taxon>Peronosporales</taxon>
        <taxon>Peronosporaceae</taxon>
        <taxon>Phytophthora</taxon>
    </lineage>
</organism>
<dbReference type="AlphaFoldDB" id="W2ZVF1"/>
<evidence type="ECO:0000313" key="1">
    <source>
        <dbReference type="EMBL" id="ETP50981.1"/>
    </source>
</evidence>
<dbReference type="EMBL" id="ANIY01000872">
    <property type="protein sequence ID" value="ETP50981.1"/>
    <property type="molecule type" value="Genomic_DNA"/>
</dbReference>
<gene>
    <name evidence="1" type="ORF">F442_03793</name>
</gene>
<name>W2ZVF1_PHYNI</name>
<proteinExistence type="predicted"/>
<dbReference type="Proteomes" id="UP000018948">
    <property type="component" value="Unassembled WGS sequence"/>
</dbReference>
<sequence>MNSSAAVDLTNTSAISPAQSSLFLQRPKVPSKVVIAMMFKDLCDMGAVCNACNTFVSQSRKAGYTNLQAHLVRNHPGYDTVVRSCIKEKRIVSMDMFIDRHAHTTYQWVKLVVHKNFTLADVDDPTIRDAVRFDTIDSNTLNARMIAAVKLAELDMCAKLKGEKYVLVFDGVAAT</sequence>
<evidence type="ECO:0008006" key="3">
    <source>
        <dbReference type="Google" id="ProtNLM"/>
    </source>
</evidence>
<evidence type="ECO:0000313" key="2">
    <source>
        <dbReference type="Proteomes" id="UP000018948"/>
    </source>
</evidence>